<name>G4TSJ7_SERID</name>
<dbReference type="InParanoid" id="G4TSJ7"/>
<protein>
    <submittedName>
        <fullName evidence="1">Uncharacterized protein</fullName>
    </submittedName>
</protein>
<dbReference type="InterPro" id="IPR043129">
    <property type="entry name" value="ATPase_NBD"/>
</dbReference>
<dbReference type="STRING" id="1109443.G4TSJ7"/>
<organism evidence="1 2">
    <name type="scientific">Serendipita indica (strain DSM 11827)</name>
    <name type="common">Root endophyte fungus</name>
    <name type="synonym">Piriformospora indica</name>
    <dbReference type="NCBI Taxonomy" id="1109443"/>
    <lineage>
        <taxon>Eukaryota</taxon>
        <taxon>Fungi</taxon>
        <taxon>Dikarya</taxon>
        <taxon>Basidiomycota</taxon>
        <taxon>Agaricomycotina</taxon>
        <taxon>Agaricomycetes</taxon>
        <taxon>Sebacinales</taxon>
        <taxon>Serendipitaceae</taxon>
        <taxon>Serendipita</taxon>
    </lineage>
</organism>
<dbReference type="AlphaFoldDB" id="G4TSJ7"/>
<dbReference type="OrthoDB" id="2963168at2759"/>
<dbReference type="EMBL" id="CAFZ01000298">
    <property type="protein sequence ID" value="CCA74290.1"/>
    <property type="molecule type" value="Genomic_DNA"/>
</dbReference>
<evidence type="ECO:0000313" key="1">
    <source>
        <dbReference type="EMBL" id="CCA74290.1"/>
    </source>
</evidence>
<dbReference type="SUPFAM" id="SSF53067">
    <property type="entry name" value="Actin-like ATPase domain"/>
    <property type="match status" value="2"/>
</dbReference>
<comment type="caution">
    <text evidence="1">The sequence shown here is derived from an EMBL/GenBank/DDBJ whole genome shotgun (WGS) entry which is preliminary data.</text>
</comment>
<keyword evidence="2" id="KW-1185">Reference proteome</keyword>
<dbReference type="HOGENOM" id="CLU_009958_4_1_1"/>
<proteinExistence type="predicted"/>
<dbReference type="eggNOG" id="KOG0101">
    <property type="taxonomic scope" value="Eukaryota"/>
</dbReference>
<evidence type="ECO:0000313" key="2">
    <source>
        <dbReference type="Proteomes" id="UP000007148"/>
    </source>
</evidence>
<gene>
    <name evidence="1" type="ORF">PIIN_08243</name>
</gene>
<dbReference type="Proteomes" id="UP000007148">
    <property type="component" value="Unassembled WGS sequence"/>
</dbReference>
<dbReference type="OMA" id="SWKENDE"/>
<dbReference type="CDD" id="cd10170">
    <property type="entry name" value="ASKHA_NBD_HSP70"/>
    <property type="match status" value="1"/>
</dbReference>
<dbReference type="PANTHER" id="PTHR14187:SF5">
    <property type="entry name" value="HEAT SHOCK 70 KDA PROTEIN 12A"/>
    <property type="match status" value="1"/>
</dbReference>
<dbReference type="Gene3D" id="3.30.420.40">
    <property type="match status" value="1"/>
</dbReference>
<sequence>MTSSLDDDKPYDSVERLILAMDIGTTNTAVSFIHAYPGRRVEVKMVAKWPGQEEAVGDSKIPTIVAYRNGEPIAFGAEAQEYLGDEEYTIAKWFKLHLHPQSMRLEDAPPAYSRHPNHADLTEIPPLPTGVTLKGVYSSFMRYLYNSSRAYFENTTPNGAGIWDRLQDMQHEFLKTAALDAGLVRSDDDAEKRIELVTEGEAECVQAGGAFVDRAARAMLESKLRNSKYGESDYLGDMERAFERKTKRLFDGVKESNVIDFGGRNDNDREFGILRGKITLNRSEVCSIFNGVIAQVEGSCLKLLRGRKVQHLLLVGGFGESPYLQDYLKVAFGRSKTEVVTVEDSSKKAAAEGAVIWFLKQSVAARAVRFSIGVKGSIEYTVKDPQHRARRGDAYLDARGTLMLRGAFHTLVYKDTVLKQEQEIRSQFSCRYEAKPIALDTFSAHLYAWGGDGTTQWSRDEHGDSLAKLRKICTIEADLSPLLPYLRIINGKDGHNYWEVTFHIALKFGGTRLFARTQWEQNGVTCSGPVRVVPSSTY</sequence>
<dbReference type="PANTHER" id="PTHR14187">
    <property type="entry name" value="ALPHA KINASE/ELONGATION FACTOR 2 KINASE"/>
    <property type="match status" value="1"/>
</dbReference>
<accession>G4TSJ7</accession>
<reference evidence="1 2" key="1">
    <citation type="journal article" date="2011" name="PLoS Pathog.">
        <title>Endophytic Life Strategies Decoded by Genome and Transcriptome Analyses of the Mutualistic Root Symbiont Piriformospora indica.</title>
        <authorList>
            <person name="Zuccaro A."/>
            <person name="Lahrmann U."/>
            <person name="Guldener U."/>
            <person name="Langen G."/>
            <person name="Pfiffi S."/>
            <person name="Biedenkopf D."/>
            <person name="Wong P."/>
            <person name="Samans B."/>
            <person name="Grimm C."/>
            <person name="Basiewicz M."/>
            <person name="Murat C."/>
            <person name="Martin F."/>
            <person name="Kogel K.H."/>
        </authorList>
    </citation>
    <scope>NUCLEOTIDE SEQUENCE [LARGE SCALE GENOMIC DNA]</scope>
    <source>
        <strain evidence="1 2">DSM 11827</strain>
    </source>
</reference>